<feature type="compositionally biased region" description="Basic and acidic residues" evidence="2">
    <location>
        <begin position="720"/>
        <end position="734"/>
    </location>
</feature>
<evidence type="ECO:0000256" key="1">
    <source>
        <dbReference type="SAM" id="Coils"/>
    </source>
</evidence>
<proteinExistence type="predicted"/>
<feature type="compositionally biased region" description="Basic and acidic residues" evidence="2">
    <location>
        <begin position="1227"/>
        <end position="1236"/>
    </location>
</feature>
<dbReference type="GeneID" id="20250491"/>
<accession>V4CMX4</accession>
<evidence type="ECO:0000313" key="4">
    <source>
        <dbReference type="Proteomes" id="UP000030746"/>
    </source>
</evidence>
<feature type="region of interest" description="Disordered" evidence="2">
    <location>
        <begin position="912"/>
        <end position="937"/>
    </location>
</feature>
<feature type="compositionally biased region" description="Basic and acidic residues" evidence="2">
    <location>
        <begin position="1206"/>
        <end position="1217"/>
    </location>
</feature>
<evidence type="ECO:0008006" key="5">
    <source>
        <dbReference type="Google" id="ProtNLM"/>
    </source>
</evidence>
<feature type="region of interest" description="Disordered" evidence="2">
    <location>
        <begin position="2802"/>
        <end position="2874"/>
    </location>
</feature>
<dbReference type="HOGENOM" id="CLU_000530_1_0_1"/>
<dbReference type="RefSeq" id="XP_009045592.1">
    <property type="nucleotide sequence ID" value="XM_009047344.1"/>
</dbReference>
<protein>
    <recommendedName>
        <fullName evidence="5">Cilia- and flagella-associated protein 46</fullName>
    </recommendedName>
</protein>
<feature type="compositionally biased region" description="Basic and acidic residues" evidence="2">
    <location>
        <begin position="2836"/>
        <end position="2848"/>
    </location>
</feature>
<name>V4CMX4_LOTGI</name>
<feature type="region of interest" description="Disordered" evidence="2">
    <location>
        <begin position="1206"/>
        <end position="1236"/>
    </location>
</feature>
<feature type="region of interest" description="Disordered" evidence="2">
    <location>
        <begin position="2554"/>
        <end position="2590"/>
    </location>
</feature>
<dbReference type="GO" id="GO:0060294">
    <property type="term" value="P:cilium movement involved in cell motility"/>
    <property type="evidence" value="ECO:0007669"/>
    <property type="project" value="InterPro"/>
</dbReference>
<organism evidence="3 4">
    <name type="scientific">Lottia gigantea</name>
    <name type="common">Giant owl limpet</name>
    <dbReference type="NCBI Taxonomy" id="225164"/>
    <lineage>
        <taxon>Eukaryota</taxon>
        <taxon>Metazoa</taxon>
        <taxon>Spiralia</taxon>
        <taxon>Lophotrochozoa</taxon>
        <taxon>Mollusca</taxon>
        <taxon>Gastropoda</taxon>
        <taxon>Patellogastropoda</taxon>
        <taxon>Lottioidea</taxon>
        <taxon>Lottiidae</taxon>
        <taxon>Lottia</taxon>
    </lineage>
</organism>
<feature type="compositionally biased region" description="Basic and acidic residues" evidence="2">
    <location>
        <begin position="923"/>
        <end position="932"/>
    </location>
</feature>
<feature type="compositionally biased region" description="Basic residues" evidence="2">
    <location>
        <begin position="1416"/>
        <end position="1427"/>
    </location>
</feature>
<dbReference type="KEGG" id="lgi:LOTGIDRAFT_237561"/>
<feature type="compositionally biased region" description="Polar residues" evidence="2">
    <location>
        <begin position="736"/>
        <end position="746"/>
    </location>
</feature>
<dbReference type="CTD" id="20250491"/>
<dbReference type="InterPro" id="IPR039586">
    <property type="entry name" value="CFAP46"/>
</dbReference>
<dbReference type="PANTHER" id="PTHR15977:SF15">
    <property type="entry name" value="CILIA- AND FLAGELLA-ASSOCIATED PROTEIN 46"/>
    <property type="match status" value="1"/>
</dbReference>
<dbReference type="Proteomes" id="UP000030746">
    <property type="component" value="Unassembled WGS sequence"/>
</dbReference>
<dbReference type="PANTHER" id="PTHR15977">
    <property type="entry name" value="CILIA- AND FLAGELLA-ASSOCIATED PROTEIN 46"/>
    <property type="match status" value="1"/>
</dbReference>
<feature type="compositionally biased region" description="Polar residues" evidence="2">
    <location>
        <begin position="304"/>
        <end position="314"/>
    </location>
</feature>
<dbReference type="EMBL" id="KB199906">
    <property type="protein sequence ID" value="ESP03735.1"/>
    <property type="molecule type" value="Genomic_DNA"/>
</dbReference>
<feature type="region of interest" description="Disordered" evidence="2">
    <location>
        <begin position="720"/>
        <end position="746"/>
    </location>
</feature>
<dbReference type="GO" id="GO:0035082">
    <property type="term" value="P:axoneme assembly"/>
    <property type="evidence" value="ECO:0007669"/>
    <property type="project" value="InterPro"/>
</dbReference>
<gene>
    <name evidence="3" type="ORF">LOTGIDRAFT_237561</name>
</gene>
<keyword evidence="1" id="KW-0175">Coiled coil</keyword>
<dbReference type="STRING" id="225164.V4CMX4"/>
<dbReference type="Pfam" id="PF25439">
    <property type="entry name" value="TPR_CFAP46_N"/>
    <property type="match status" value="1"/>
</dbReference>
<feature type="coiled-coil region" evidence="1">
    <location>
        <begin position="2397"/>
        <end position="2458"/>
    </location>
</feature>
<dbReference type="OrthoDB" id="68437at2759"/>
<feature type="compositionally biased region" description="Basic and acidic residues" evidence="2">
    <location>
        <begin position="2814"/>
        <end position="2828"/>
    </location>
</feature>
<reference evidence="3 4" key="1">
    <citation type="journal article" date="2013" name="Nature">
        <title>Insights into bilaterian evolution from three spiralian genomes.</title>
        <authorList>
            <person name="Simakov O."/>
            <person name="Marletaz F."/>
            <person name="Cho S.J."/>
            <person name="Edsinger-Gonzales E."/>
            <person name="Havlak P."/>
            <person name="Hellsten U."/>
            <person name="Kuo D.H."/>
            <person name="Larsson T."/>
            <person name="Lv J."/>
            <person name="Arendt D."/>
            <person name="Savage R."/>
            <person name="Osoegawa K."/>
            <person name="de Jong P."/>
            <person name="Grimwood J."/>
            <person name="Chapman J.A."/>
            <person name="Shapiro H."/>
            <person name="Aerts A."/>
            <person name="Otillar R.P."/>
            <person name="Terry A.Y."/>
            <person name="Boore J.L."/>
            <person name="Grigoriev I.V."/>
            <person name="Lindberg D.R."/>
            <person name="Seaver E.C."/>
            <person name="Weisblat D.A."/>
            <person name="Putnam N.H."/>
            <person name="Rokhsar D.S."/>
        </authorList>
    </citation>
    <scope>NUCLEOTIDE SEQUENCE [LARGE SCALE GENOMIC DNA]</scope>
</reference>
<keyword evidence="4" id="KW-1185">Reference proteome</keyword>
<evidence type="ECO:0000313" key="3">
    <source>
        <dbReference type="EMBL" id="ESP03735.1"/>
    </source>
</evidence>
<feature type="region of interest" description="Disordered" evidence="2">
    <location>
        <begin position="289"/>
        <end position="346"/>
    </location>
</feature>
<evidence type="ECO:0000256" key="2">
    <source>
        <dbReference type="SAM" id="MobiDB-lite"/>
    </source>
</evidence>
<feature type="region of interest" description="Disordered" evidence="2">
    <location>
        <begin position="1402"/>
        <end position="1431"/>
    </location>
</feature>
<dbReference type="OMA" id="EEFWYNS"/>
<sequence length="2895" mass="327932">MDSSIRSLICTAKSQAGANQIHALEQAYKILRTVAENRPAIDETEAFNSDLYVLCAETAYQYGLTDMTRECLKMFFMKPPPANQFLCRAYLCQAQLIAPHDANNWAQLEKAVVYIVKAITIAKTNQRYHFIVYNASVIYWQFCRPFLKPGYRQYLATSLHQIVKALDDIDDQDFEWRAQLMIGLIECHLDAGRRSDASHIATAAATFIKQNVPAMFKQVFGLMVHNQLVETSKLHKDIKNSPELSVYYKICKIKLSLEMKEQKDYYTEIQGILNQMGLTVSQTLSQTTVSDRISRKDSKMATGRDSSTNVSLSQPGKDEETTPTKRSGSKTGRRTPTPTSSKRFPGDCSDKPYLLLELGRLCLELDLPELAESCVDSIKQSNIKDPKFFLELEFLDCEMMVKVLGEKQESYQKVSVDTRLLSMKRCEEAIMNSKRQGDPNIVQVGCVTQWNLSLPLQQPNLRHHIRKHLTVIAEALEEINSLLVQLRCQIHTELSHCEEDSEQIQVAMQHIKKALSLDDGEVYRERLEVALHRLELRSELYQQPERAEDLAAMIIEQARNCDSGTIRMKRSLLVKAGEALSPDAFLLVLDSESETRDIASGKGPQTMITKLACKAQQFNKCVKKVEGHIKRLGNENDRERARLWADLAKTARKHEVWDVCRVAARFTLLYDDDRWKSVSEDRLSLIIEAQYLTKQHFQRVHMANTYYLVFSPVTVSREKESREDGATSEIEKKSTSRIGSRPTTPDQSLPLYNKDLLRILAEVNFILGEAYIHLLRSEKVELNNVPIPPEDTRKRPKGYVAKKPEEDPDWLEYCDWIKMLSEMSTKSFLRGLELGVVLDEAWLVCSAAAYIWNYNNHVLAGNRHREILDTLSAVLDGLRQVGHAGETVMLVNICNALAYSLILPWIPAPAPKEVQEPPTSPSPDEKGKDKKPVRATVGTAKSKGGVTVTICSEAQPDLKKAIEVCEYGIQVTNGDNTRDIVPISIRLPLLQTWVCVKQMALQQIPKTLGTDDETNMEGQRGMTKAIVATEMSALSKNGIMEFKDGINLTEITQLVENCRWTEKFIELQLWSKLTFLSFDQKQHSLVLKCSEKALRFAVVGTQPKNRKMDPHRAMVEQEMLSYTSCILGQSLMVNMAGKNSIRRQAMEAFLNSARYARNAKNYGLVMSAARHYWNACVPLLNQPIERELIKEPVRVLLQCITATADSPKKEDKEEKTGQGEGIVNIKGDNKEEEKSSRLVGGIDDDLSLRAALYGLLFQAYADRGEWEESMVAMDQAITDMPRTKHRLLIFKHRVMVKARLGQDVQMDIQKFKDESEDYVAHMWRRVALSSKVTAEQLSSYQNAIEALTSVESNWLKIDYLLEFSQWLYVNQFPIEDSIDQVEWAVDILLNMKFESPLKKDALSDSTNNLSKDNKKEKKKGRMSAKKPKTPELEKPVIETVDIKSEKAESEKEIKAEDYVPVVKQADIGHTLFFVLDICVGPVFLCILGVLPRDMNLTIEDLTDIQQLDYLFRAHVILAQIHGRGSPCYKDTLLTAYSYLQRIWQVSITASGPTLKELAKVPVTETAMSGKNSAKSKGKKDKEKEVVKEKPKRKGPLDVLPVSTEEWANYDVPDEVLEAFKHEAMNKHGVNTHTLTKPLLTSHYLEELTEELRALGYNHLSLPVLAFQDLMARGIFNNKAMSNLYHIKSLEVCYELDIKTGCLFHEKAVGNMEISEEEQARSRDEIAIWKEKQVQVAREELRVKESLVRLATEGKIEKRSLTSKTMNSPNKEEKLETVQHLGKVLGAVSMREIWTLTAEVLIRQGYNQHAREYLHEANLAAQAFGDKKLESGILYILGQLAFNEAQYGQCFNLCRSAQNLQCGDEMFWFKSTMLIIEATLKDYENKNNKRVARKIVLHAMKEFNQIYEERPNRLSSICFILSSFEAKLATIQSTILMEGGRKSTVPKVMKGLLSACEKFENSIEKLLGLGYRREALPFIKQHADVLKHIAREAIEPEIKHTYLLQSLAVLKEGVAITEDLFADSLSLATLQDSRSMNSPLQRELVEIQIKCGELLIDILKLQSQEVRVQQLNDERKGSVLLLVEDYIRETPKYTHMEKDWVEIKQSVGEEAMLLLINSHSLAGNIIPLRTQSLLSIGKCLHLLGQSLHPNPPSQWLNKHMEMLKGSSELGENQDVESEKLIEETKQTIKYSYQIKQKQKLYESSRSYLLQACECLLQALNLSLNHHLFKLASSASLEMVELMGQFDPMAASQFLALHQSCETSVNLGSLLQRAQLDPVTSKLSALLHQRNNILDSDIQTNLSSSTIMSSVNSALEKDWQAWKRLDVVSNHLELLKEFPPNFNFIVLQHSPDRSFLYGAILDKPKHSSTGAGGKGGKHHSSSVPSRAKIFGVETSPKILEELVERFRFHKQSVQQLQLKQEYQRTQAALRNKMLKNIDNSIKQEAKVQTAEDQLEEQRLAEEFQQLVIAMETYLKPVINPLHNALRSTSSPTGSMANLAKEPKDHVVSPECIILLADPVLLEMPLEALECLQSESVSSLSRDFSLQMFSHRFHQEALAGEDPNTDKHKKKAKDAGQPMSRIPGAREAKQKQAKLVPLDRPIQPWQFPVDTMNFRCILYHIDKALVNMRVLGGACMSCLFDHCYDDCAETEENKPVTLFNHLLTEYEQQFTPRWLGLTGDDHSPSVGEWEVYLKESSSFIFYGMERLLSYIPPSKLAALNIPDCVMLFCLDMTQTNKSFLRQSKIDILKSHNDLSLEKPVESAMLSSLSGIRCLLANQWPCTLAENSHKLTLAFKDLLEKGKTTGQSVRLMMSPQKRANETRAEEEAKELEAASSPAGKGKDADKHDDKHPKGTTGTPDVGLESEKVPEVPPESESQIKSSWFNLVCYGLPNVVITQM</sequence>
<feature type="compositionally biased region" description="Basic and acidic residues" evidence="2">
    <location>
        <begin position="1579"/>
        <end position="1588"/>
    </location>
</feature>
<dbReference type="InterPro" id="IPR057466">
    <property type="entry name" value="CFAP46_TPR"/>
</dbReference>
<feature type="region of interest" description="Disordered" evidence="2">
    <location>
        <begin position="1566"/>
        <end position="1594"/>
    </location>
</feature>